<proteinExistence type="inferred from homology"/>
<dbReference type="PRINTS" id="PR00081">
    <property type="entry name" value="GDHRDH"/>
</dbReference>
<dbReference type="SUPFAM" id="SSF51735">
    <property type="entry name" value="NAD(P)-binding Rossmann-fold domains"/>
    <property type="match status" value="1"/>
</dbReference>
<dbReference type="InterPro" id="IPR036291">
    <property type="entry name" value="NAD(P)-bd_dom_sf"/>
</dbReference>
<keyword evidence="7" id="KW-1185">Reference proteome</keyword>
<protein>
    <submittedName>
        <fullName evidence="6">Uncharacterized protein</fullName>
    </submittedName>
</protein>
<feature type="compositionally biased region" description="Low complexity" evidence="5">
    <location>
        <begin position="17"/>
        <end position="28"/>
    </location>
</feature>
<dbReference type="EMBL" id="JBBPBN010000012">
    <property type="protein sequence ID" value="KAK9027469.1"/>
    <property type="molecule type" value="Genomic_DNA"/>
</dbReference>
<sequence>MEVKSGEISRQPKRQKSNTTLSSSAASNMKPMDKDKIDARLSLCYPNDVLLGDAICSMLLSESLPKISYSGSVVPARSPNKRVSTLSFSLPRSTSVSVPSGIAEMSNNGKLEAERYAVVTGGNKGIGFEIARQLASKGITVVLTARDEARGNEATAKLHQLGFSTVIFHQLDVLDQASIEALTTFISRKFGRLDVLVNNAGVSGCVVDEDSLKALGIDPSEWLSGKVAKLVQTAIKYTYEEAQVCLNTNYYGVQRVTETLLPLLQLSSSGARIVNVSSLRSELKRIPGESIRNELGDIENLTEEKLDSILQRFLKDFKENAVEANGWPIMLPAYSMSKVALNAYTRILARKYPNMRINCVHPGYVNTDINWHTGVISTEEGAKGPVKCALIPDGGPTGCYFDQTEVAEF</sequence>
<evidence type="ECO:0000256" key="1">
    <source>
        <dbReference type="ARBA" id="ARBA00006484"/>
    </source>
</evidence>
<dbReference type="PANTHER" id="PTHR43490">
    <property type="entry name" value="(+)-NEOMENTHOL DEHYDROGENASE"/>
    <property type="match status" value="1"/>
</dbReference>
<dbReference type="Pfam" id="PF00106">
    <property type="entry name" value="adh_short"/>
    <property type="match status" value="2"/>
</dbReference>
<keyword evidence="2" id="KW-0521">NADP</keyword>
<reference evidence="6 7" key="1">
    <citation type="journal article" date="2024" name="G3 (Bethesda)">
        <title>Genome assembly of Hibiscus sabdariffa L. provides insights into metabolisms of medicinal natural products.</title>
        <authorList>
            <person name="Kim T."/>
        </authorList>
    </citation>
    <scope>NUCLEOTIDE SEQUENCE [LARGE SCALE GENOMIC DNA]</scope>
    <source>
        <strain evidence="6">TK-2024</strain>
        <tissue evidence="6">Old leaves</tissue>
    </source>
</reference>
<accession>A0ABR2SR65</accession>
<feature type="region of interest" description="Disordered" evidence="5">
    <location>
        <begin position="1"/>
        <end position="32"/>
    </location>
</feature>
<evidence type="ECO:0000256" key="4">
    <source>
        <dbReference type="RuleBase" id="RU000363"/>
    </source>
</evidence>
<dbReference type="Proteomes" id="UP001396334">
    <property type="component" value="Unassembled WGS sequence"/>
</dbReference>
<evidence type="ECO:0000256" key="2">
    <source>
        <dbReference type="ARBA" id="ARBA00022857"/>
    </source>
</evidence>
<evidence type="ECO:0000313" key="6">
    <source>
        <dbReference type="EMBL" id="KAK9027469.1"/>
    </source>
</evidence>
<comment type="caution">
    <text evidence="6">The sequence shown here is derived from an EMBL/GenBank/DDBJ whole genome shotgun (WGS) entry which is preliminary data.</text>
</comment>
<evidence type="ECO:0000256" key="5">
    <source>
        <dbReference type="SAM" id="MobiDB-lite"/>
    </source>
</evidence>
<dbReference type="InterPro" id="IPR002347">
    <property type="entry name" value="SDR_fam"/>
</dbReference>
<dbReference type="PANTHER" id="PTHR43490:SF73">
    <property type="entry name" value="OS07G0685800 PROTEIN"/>
    <property type="match status" value="1"/>
</dbReference>
<dbReference type="PRINTS" id="PR00080">
    <property type="entry name" value="SDRFAMILY"/>
</dbReference>
<dbReference type="PROSITE" id="PS00061">
    <property type="entry name" value="ADH_SHORT"/>
    <property type="match status" value="1"/>
</dbReference>
<dbReference type="InterPro" id="IPR020904">
    <property type="entry name" value="Sc_DH/Rdtase_CS"/>
</dbReference>
<comment type="similarity">
    <text evidence="1 4">Belongs to the short-chain dehydrogenases/reductases (SDR) family.</text>
</comment>
<gene>
    <name evidence="6" type="ORF">V6N11_067304</name>
</gene>
<name>A0ABR2SR65_9ROSI</name>
<keyword evidence="3" id="KW-0560">Oxidoreductase</keyword>
<evidence type="ECO:0000256" key="3">
    <source>
        <dbReference type="ARBA" id="ARBA00023002"/>
    </source>
</evidence>
<dbReference type="Gene3D" id="3.40.50.720">
    <property type="entry name" value="NAD(P)-binding Rossmann-like Domain"/>
    <property type="match status" value="1"/>
</dbReference>
<organism evidence="6 7">
    <name type="scientific">Hibiscus sabdariffa</name>
    <name type="common">roselle</name>
    <dbReference type="NCBI Taxonomy" id="183260"/>
    <lineage>
        <taxon>Eukaryota</taxon>
        <taxon>Viridiplantae</taxon>
        <taxon>Streptophyta</taxon>
        <taxon>Embryophyta</taxon>
        <taxon>Tracheophyta</taxon>
        <taxon>Spermatophyta</taxon>
        <taxon>Magnoliopsida</taxon>
        <taxon>eudicotyledons</taxon>
        <taxon>Gunneridae</taxon>
        <taxon>Pentapetalae</taxon>
        <taxon>rosids</taxon>
        <taxon>malvids</taxon>
        <taxon>Malvales</taxon>
        <taxon>Malvaceae</taxon>
        <taxon>Malvoideae</taxon>
        <taxon>Hibiscus</taxon>
    </lineage>
</organism>
<evidence type="ECO:0000313" key="7">
    <source>
        <dbReference type="Proteomes" id="UP001396334"/>
    </source>
</evidence>